<dbReference type="InterPro" id="IPR036388">
    <property type="entry name" value="WH-like_DNA-bd_sf"/>
</dbReference>
<dbReference type="Gene3D" id="1.10.10.10">
    <property type="entry name" value="Winged helix-like DNA-binding domain superfamily/Winged helix DNA-binding domain"/>
    <property type="match status" value="1"/>
</dbReference>
<proteinExistence type="predicted"/>
<organism evidence="2 3">
    <name type="scientific">Bradyrhizobium zhengyangense</name>
    <dbReference type="NCBI Taxonomy" id="2911009"/>
    <lineage>
        <taxon>Bacteria</taxon>
        <taxon>Pseudomonadati</taxon>
        <taxon>Pseudomonadota</taxon>
        <taxon>Alphaproteobacteria</taxon>
        <taxon>Hyphomicrobiales</taxon>
        <taxon>Nitrobacteraceae</taxon>
        <taxon>Bradyrhizobium</taxon>
    </lineage>
</organism>
<reference evidence="2" key="1">
    <citation type="submission" date="2022-01" db="EMBL/GenBank/DDBJ databases">
        <title>Genome sequnece data of strain Bradyrhizobium sp. nov.</title>
        <authorList>
            <person name="Zhang J."/>
        </authorList>
    </citation>
    <scope>NUCLEOTIDE SEQUENCE</scope>
    <source>
        <strain evidence="2">WYCCWR 13023</strain>
    </source>
</reference>
<evidence type="ECO:0000259" key="1">
    <source>
        <dbReference type="SMART" id="SM00421"/>
    </source>
</evidence>
<evidence type="ECO:0000313" key="2">
    <source>
        <dbReference type="EMBL" id="MCG2633212.1"/>
    </source>
</evidence>
<dbReference type="Proteomes" id="UP001139054">
    <property type="component" value="Unassembled WGS sequence"/>
</dbReference>
<dbReference type="EMBL" id="JAKLTY010000078">
    <property type="protein sequence ID" value="MCG2633212.1"/>
    <property type="molecule type" value="Genomic_DNA"/>
</dbReference>
<sequence>MNELIDRIYEASVIPSLWVDVLDRISAVARCDGGILIAADPSKNVHAVSSKCLSPMLRAFVEEGWMHQNIRAARLAPLNYSGFVVDLDIVTPEEAETDPLYVNCLRKHGGGVGTGTVIPAPTGDLIIFNIERSYRRGFVDRSVLTELDALRPHLARSALLSVRLGLERARAMTDAMERLNLPAAVLTADGRALSTNALLDRMEHRFISGAGGRLLISHRPANDLLKAALANTEGRVSVPHTYSIPIPALDDLEPCVAHLVPIRRQARDIFSGAAHLLVVTSITTPSAPPAHILHGLFDLTPAEAKVAQNLFEGRTVEEIATAHSLSRETIRKQLKAVLTKTGTNRQSELVGLLSGVQIRAHG</sequence>
<dbReference type="GO" id="GO:0006355">
    <property type="term" value="P:regulation of DNA-templated transcription"/>
    <property type="evidence" value="ECO:0007669"/>
    <property type="project" value="InterPro"/>
</dbReference>
<gene>
    <name evidence="2" type="ORF">L6654_42630</name>
</gene>
<dbReference type="SMART" id="SM00421">
    <property type="entry name" value="HTH_LUXR"/>
    <property type="match status" value="1"/>
</dbReference>
<dbReference type="GO" id="GO:0003677">
    <property type="term" value="F:DNA binding"/>
    <property type="evidence" value="ECO:0007669"/>
    <property type="project" value="InterPro"/>
</dbReference>
<dbReference type="InterPro" id="IPR000792">
    <property type="entry name" value="Tscrpt_reg_LuxR_C"/>
</dbReference>
<feature type="domain" description="HTH luxR-type" evidence="1">
    <location>
        <begin position="296"/>
        <end position="353"/>
    </location>
</feature>
<protein>
    <submittedName>
        <fullName evidence="2">LuxR C-terminal-related transcriptional regulator</fullName>
    </submittedName>
</protein>
<comment type="caution">
    <text evidence="2">The sequence shown here is derived from an EMBL/GenBank/DDBJ whole genome shotgun (WGS) entry which is preliminary data.</text>
</comment>
<name>A0A9X1UK09_9BRAD</name>
<evidence type="ECO:0000313" key="3">
    <source>
        <dbReference type="Proteomes" id="UP001139054"/>
    </source>
</evidence>
<dbReference type="AlphaFoldDB" id="A0A9X1UK09"/>
<dbReference type="SUPFAM" id="SSF46894">
    <property type="entry name" value="C-terminal effector domain of the bipartite response regulators"/>
    <property type="match status" value="1"/>
</dbReference>
<dbReference type="InterPro" id="IPR016032">
    <property type="entry name" value="Sig_transdc_resp-reg_C-effctor"/>
</dbReference>
<accession>A0A9X1UK09</accession>
<dbReference type="RefSeq" id="WP_237892201.1">
    <property type="nucleotide sequence ID" value="NZ_JAKLTY010000078.1"/>
</dbReference>